<protein>
    <submittedName>
        <fullName evidence="2">Uncharacterized protein</fullName>
    </submittedName>
</protein>
<dbReference type="KEGG" id="parq:DSM112329_01007"/>
<feature type="signal peptide" evidence="1">
    <location>
        <begin position="1"/>
        <end position="20"/>
    </location>
</feature>
<organism evidence="2">
    <name type="scientific">Paraconexibacter sp. AEG42_29</name>
    <dbReference type="NCBI Taxonomy" id="2997339"/>
    <lineage>
        <taxon>Bacteria</taxon>
        <taxon>Bacillati</taxon>
        <taxon>Actinomycetota</taxon>
        <taxon>Thermoleophilia</taxon>
        <taxon>Solirubrobacterales</taxon>
        <taxon>Paraconexibacteraceae</taxon>
        <taxon>Paraconexibacter</taxon>
    </lineage>
</organism>
<reference evidence="2" key="1">
    <citation type="submission" date="2022-12" db="EMBL/GenBank/DDBJ databases">
        <title>Paraconexibacter alkalitolerans sp. nov. and Baekduia alba sp. nov., isolated from soil and emended description of the genera Paraconexibacter (Chun et al., 2020) and Baekduia (An et al., 2020).</title>
        <authorList>
            <person name="Vieira S."/>
            <person name="Huber K.J."/>
            <person name="Geppert A."/>
            <person name="Wolf J."/>
            <person name="Neumann-Schaal M."/>
            <person name="Muesken M."/>
            <person name="Overmann J."/>
        </authorList>
    </citation>
    <scope>NUCLEOTIDE SEQUENCE</scope>
    <source>
        <strain evidence="2">AEG42_29</strain>
    </source>
</reference>
<dbReference type="AlphaFoldDB" id="A0AAU7AR89"/>
<sequence length="105" mass="10489">MTTARRTLALLASAVAVGGAAGCGSSEDAKKPTTLTAAKAALSKDCRGGKDANLKLCECVADRLAGGGRTAKQLLDLNDQVKQGKVPTVVTTALTACNKQLSGGS</sequence>
<evidence type="ECO:0000256" key="1">
    <source>
        <dbReference type="SAM" id="SignalP"/>
    </source>
</evidence>
<gene>
    <name evidence="2" type="ORF">DSM112329_01007</name>
</gene>
<feature type="chain" id="PRO_5043986056" evidence="1">
    <location>
        <begin position="21"/>
        <end position="105"/>
    </location>
</feature>
<keyword evidence="1" id="KW-0732">Signal</keyword>
<proteinExistence type="predicted"/>
<dbReference type="RefSeq" id="WP_354700721.1">
    <property type="nucleotide sequence ID" value="NZ_CP114014.1"/>
</dbReference>
<evidence type="ECO:0000313" key="2">
    <source>
        <dbReference type="EMBL" id="XAY04177.1"/>
    </source>
</evidence>
<dbReference type="EMBL" id="CP114014">
    <property type="protein sequence ID" value="XAY04177.1"/>
    <property type="molecule type" value="Genomic_DNA"/>
</dbReference>
<name>A0AAU7AR89_9ACTN</name>
<accession>A0AAU7AR89</accession>
<dbReference type="PROSITE" id="PS51257">
    <property type="entry name" value="PROKAR_LIPOPROTEIN"/>
    <property type="match status" value="1"/>
</dbReference>